<dbReference type="GO" id="GO:0005737">
    <property type="term" value="C:cytoplasm"/>
    <property type="evidence" value="ECO:0007669"/>
    <property type="project" value="TreeGrafter"/>
</dbReference>
<dbReference type="Pfam" id="PF00109">
    <property type="entry name" value="ketoacyl-synt"/>
    <property type="match status" value="1"/>
</dbReference>
<protein>
    <submittedName>
        <fullName evidence="6">Polyketide synthase</fullName>
    </submittedName>
</protein>
<evidence type="ECO:0000256" key="1">
    <source>
        <dbReference type="ARBA" id="ARBA00022450"/>
    </source>
</evidence>
<dbReference type="GO" id="GO:0071770">
    <property type="term" value="P:DIM/DIP cell wall layer assembly"/>
    <property type="evidence" value="ECO:0007669"/>
    <property type="project" value="TreeGrafter"/>
</dbReference>
<dbReference type="Pfam" id="PF02801">
    <property type="entry name" value="Ketoacyl-synt_C"/>
    <property type="match status" value="1"/>
</dbReference>
<comment type="caution">
    <text evidence="6">The sequence shown here is derived from an EMBL/GenBank/DDBJ whole genome shotgun (WGS) entry which is preliminary data.</text>
</comment>
<dbReference type="EMBL" id="VDGT01000001">
    <property type="protein sequence ID" value="TNM34481.1"/>
    <property type="molecule type" value="Genomic_DNA"/>
</dbReference>
<dbReference type="InterPro" id="IPR036736">
    <property type="entry name" value="ACP-like_sf"/>
</dbReference>
<evidence type="ECO:0000256" key="3">
    <source>
        <dbReference type="ARBA" id="ARBA00022679"/>
    </source>
</evidence>
<evidence type="ECO:0000259" key="5">
    <source>
        <dbReference type="PROSITE" id="PS52004"/>
    </source>
</evidence>
<evidence type="ECO:0000313" key="7">
    <source>
        <dbReference type="Proteomes" id="UP000311713"/>
    </source>
</evidence>
<dbReference type="Proteomes" id="UP000311713">
    <property type="component" value="Unassembled WGS sequence"/>
</dbReference>
<dbReference type="InterPro" id="IPR014031">
    <property type="entry name" value="Ketoacyl_synth_C"/>
</dbReference>
<dbReference type="AlphaFoldDB" id="A0A5C4VF80"/>
<feature type="domain" description="Ketosynthase family 3 (KS3)" evidence="5">
    <location>
        <begin position="11"/>
        <end position="435"/>
    </location>
</feature>
<evidence type="ECO:0000313" key="6">
    <source>
        <dbReference type="EMBL" id="TNM34481.1"/>
    </source>
</evidence>
<dbReference type="SMART" id="SM00825">
    <property type="entry name" value="PKS_KS"/>
    <property type="match status" value="1"/>
</dbReference>
<reference evidence="6 7" key="1">
    <citation type="submission" date="2019-06" db="EMBL/GenBank/DDBJ databases">
        <title>Draft genome of Streptomyces sedi sp. JCM16909.</title>
        <authorList>
            <person name="Klykleung N."/>
            <person name="Tanasupawat S."/>
            <person name="Kudo T."/>
            <person name="Yuki M."/>
            <person name="Ohkuma M."/>
        </authorList>
    </citation>
    <scope>NUCLEOTIDE SEQUENCE [LARGE SCALE GENOMIC DNA]</scope>
    <source>
        <strain evidence="6 7">JCM 16909</strain>
    </source>
</reference>
<dbReference type="CDD" id="cd00833">
    <property type="entry name" value="PKS"/>
    <property type="match status" value="1"/>
</dbReference>
<dbReference type="GO" id="GO:0005886">
    <property type="term" value="C:plasma membrane"/>
    <property type="evidence" value="ECO:0007669"/>
    <property type="project" value="TreeGrafter"/>
</dbReference>
<feature type="domain" description="Carrier" evidence="4">
    <location>
        <begin position="583"/>
        <end position="661"/>
    </location>
</feature>
<dbReference type="InterPro" id="IPR050091">
    <property type="entry name" value="PKS_NRPS_Biosynth_Enz"/>
</dbReference>
<sequence length="665" mass="70703">MVKSSTAEVEERAVAVIGTACRLPGADDPDQLWEVLRDGLDATSDTPADRYDVDALYSPRAEPGTVGARRAGYVRGMADFDAEFFGISTAEATELDPQQRLLLMATWEALEDAGQLPRDLAGTRTGVFVGAARSDFLEEQYRRGLTAVTPSAFHNYRSLLAARLSHEFDLRGPSVVYDTACASSLTAVHSAVMSLRAGETRLAVVAGVNLLLRPDEGVLMTQAGSLSSDGRVKFGSADADGFAPSDAVGVVVLKPLRQAIADGDRVRAVIAGSAIGNDGQTSDSVLTPSLDGQRDVLRWAYEDAGICPADVDFVEAHGAGSPALDPLELTALGEVLGEGRPAERPCLVGSVKSNIGHAEAAGGIAGLIKTVLALEHGQVPPSLNVSRLNPTVAWDRLPLALATRLQELPGAGRPAIAGVSGQGSSALNAHVVVRQGETVTSRHADPRHAGGDEEVCLLTLSARSIPALQDLVRSYVDYLSPGGRGAEFALADICFSAATRREHHPFRVAVMADSREAMVRALTDPGRLADPEVASLPLAAAAEQYRRGHDVRWESVFGPDHLYVPLPTYPWQTRRYWPGERVAETPAAGSDLATTVLREHARSTSADYSDGSLLTDMGIDSLARVRIILRLASDHGYEVEAEELAGLRTVGDFRNWLHVLEAQAA</sequence>
<name>A0A5C4VF80_9ACTN</name>
<keyword evidence="7" id="KW-1185">Reference proteome</keyword>
<dbReference type="SUPFAM" id="SSF47336">
    <property type="entry name" value="ACP-like"/>
    <property type="match status" value="1"/>
</dbReference>
<dbReference type="OrthoDB" id="9778690at2"/>
<dbReference type="InterPro" id="IPR014030">
    <property type="entry name" value="Ketoacyl_synth_N"/>
</dbReference>
<dbReference type="InterPro" id="IPR016039">
    <property type="entry name" value="Thiolase-like"/>
</dbReference>
<dbReference type="Gene3D" id="3.40.47.10">
    <property type="match status" value="1"/>
</dbReference>
<dbReference type="InterPro" id="IPR009081">
    <property type="entry name" value="PP-bd_ACP"/>
</dbReference>
<dbReference type="PANTHER" id="PTHR43775:SF37">
    <property type="entry name" value="SI:DKEY-61P9.11"/>
    <property type="match status" value="1"/>
</dbReference>
<dbReference type="PANTHER" id="PTHR43775">
    <property type="entry name" value="FATTY ACID SYNTHASE"/>
    <property type="match status" value="1"/>
</dbReference>
<dbReference type="GO" id="GO:0004312">
    <property type="term" value="F:fatty acid synthase activity"/>
    <property type="evidence" value="ECO:0007669"/>
    <property type="project" value="TreeGrafter"/>
</dbReference>
<keyword evidence="2" id="KW-0597">Phosphoprotein</keyword>
<proteinExistence type="predicted"/>
<organism evidence="6 7">
    <name type="scientific">Streptomyces sedi</name>
    <dbReference type="NCBI Taxonomy" id="555059"/>
    <lineage>
        <taxon>Bacteria</taxon>
        <taxon>Bacillati</taxon>
        <taxon>Actinomycetota</taxon>
        <taxon>Actinomycetes</taxon>
        <taxon>Kitasatosporales</taxon>
        <taxon>Streptomycetaceae</taxon>
        <taxon>Streptomyces</taxon>
    </lineage>
</organism>
<dbReference type="InterPro" id="IPR020841">
    <property type="entry name" value="PKS_Beta-ketoAc_synthase_dom"/>
</dbReference>
<accession>A0A5C4VF80</accession>
<dbReference type="Gene3D" id="3.30.70.3290">
    <property type="match status" value="1"/>
</dbReference>
<dbReference type="Pfam" id="PF22621">
    <property type="entry name" value="CurL-like_PKS_C"/>
    <property type="match status" value="1"/>
</dbReference>
<dbReference type="PROSITE" id="PS52004">
    <property type="entry name" value="KS3_2"/>
    <property type="match status" value="1"/>
</dbReference>
<keyword evidence="3" id="KW-0808">Transferase</keyword>
<evidence type="ECO:0000259" key="4">
    <source>
        <dbReference type="PROSITE" id="PS50075"/>
    </source>
</evidence>
<evidence type="ECO:0000256" key="2">
    <source>
        <dbReference type="ARBA" id="ARBA00022553"/>
    </source>
</evidence>
<gene>
    <name evidence="6" type="ORF">FH715_02085</name>
</gene>
<dbReference type="GO" id="GO:0006633">
    <property type="term" value="P:fatty acid biosynthetic process"/>
    <property type="evidence" value="ECO:0007669"/>
    <property type="project" value="TreeGrafter"/>
</dbReference>
<dbReference type="PROSITE" id="PS50075">
    <property type="entry name" value="CARRIER"/>
    <property type="match status" value="1"/>
</dbReference>
<dbReference type="Pfam" id="PF00550">
    <property type="entry name" value="PP-binding"/>
    <property type="match status" value="1"/>
</dbReference>
<dbReference type="SUPFAM" id="SSF53901">
    <property type="entry name" value="Thiolase-like"/>
    <property type="match status" value="1"/>
</dbReference>
<keyword evidence="1" id="KW-0596">Phosphopantetheine</keyword>
<dbReference type="Gene3D" id="1.10.1200.10">
    <property type="entry name" value="ACP-like"/>
    <property type="match status" value="1"/>
</dbReference>